<dbReference type="SUPFAM" id="SSF51735">
    <property type="entry name" value="NAD(P)-binding Rossmann-fold domains"/>
    <property type="match status" value="1"/>
</dbReference>
<keyword evidence="6" id="KW-1185">Reference proteome</keyword>
<evidence type="ECO:0000313" key="3">
    <source>
        <dbReference type="EMBL" id="AOQ23337.1"/>
    </source>
</evidence>
<organism evidence="3 5">
    <name type="scientific">Neomoorella thermoacetica</name>
    <name type="common">Clostridium thermoaceticum</name>
    <dbReference type="NCBI Taxonomy" id="1525"/>
    <lineage>
        <taxon>Bacteria</taxon>
        <taxon>Bacillati</taxon>
        <taxon>Bacillota</taxon>
        <taxon>Clostridia</taxon>
        <taxon>Neomoorellales</taxon>
        <taxon>Neomoorellaceae</taxon>
        <taxon>Neomoorella</taxon>
    </lineage>
</organism>
<dbReference type="PANTHER" id="PTHR43318">
    <property type="entry name" value="UDP-N-ACETYLGLUCOSAMINE 4,6-DEHYDRATASE"/>
    <property type="match status" value="1"/>
</dbReference>
<sequence>MLGHGENSIYEIHQELSRNFPDIDLVQAIVDVKDEAAVDQLFRKYKPAVVFHAAAQRDGKWCRWGKLRPGRKNIF</sequence>
<proteinExistence type="inferred from homology"/>
<comment type="similarity">
    <text evidence="1">Belongs to the polysaccharide synthase family.</text>
</comment>
<dbReference type="EMBL" id="VCDX01000012">
    <property type="protein sequence ID" value="TYL09454.1"/>
    <property type="molecule type" value="Genomic_DNA"/>
</dbReference>
<evidence type="ECO:0000313" key="5">
    <source>
        <dbReference type="Proteomes" id="UP000094598"/>
    </source>
</evidence>
<dbReference type="Gene3D" id="3.40.50.720">
    <property type="entry name" value="NAD(P)-binding Rossmann-like Domain"/>
    <property type="match status" value="1"/>
</dbReference>
<gene>
    <name evidence="3" type="ORF">Maut_00879</name>
    <name evidence="4" type="ORF">MTAT_25390</name>
</gene>
<dbReference type="PANTHER" id="PTHR43318:SF1">
    <property type="entry name" value="POLYSACCHARIDE BIOSYNTHESIS PROTEIN EPSC-RELATED"/>
    <property type="match status" value="1"/>
</dbReference>
<protein>
    <submittedName>
        <fullName evidence="3">Polysaccharide biosynthesis protein</fullName>
    </submittedName>
</protein>
<name>A0AAC9HG61_NEOTH</name>
<reference evidence="4 6" key="2">
    <citation type="submission" date="2019-05" db="EMBL/GenBank/DDBJ databases">
        <title>Genome sequence of Moorella thermoacetica ATCC 33924.</title>
        <authorList>
            <person name="Poehlein A."/>
            <person name="Bengelsdorf F.R."/>
            <person name="Duerre P."/>
            <person name="Daniel R."/>
        </authorList>
    </citation>
    <scope>NUCLEOTIDE SEQUENCE [LARGE SCALE GENOMIC DNA]</scope>
    <source>
        <strain evidence="4 6">ATCC 33924</strain>
    </source>
</reference>
<dbReference type="Proteomes" id="UP000322283">
    <property type="component" value="Unassembled WGS sequence"/>
</dbReference>
<evidence type="ECO:0000259" key="2">
    <source>
        <dbReference type="Pfam" id="PF02719"/>
    </source>
</evidence>
<dbReference type="InterPro" id="IPR003869">
    <property type="entry name" value="Polysac_CapD-like"/>
</dbReference>
<dbReference type="EMBL" id="CP017019">
    <property type="protein sequence ID" value="AOQ23337.1"/>
    <property type="molecule type" value="Genomic_DNA"/>
</dbReference>
<dbReference type="RefSeq" id="WP_069588663.1">
    <property type="nucleotide sequence ID" value="NZ_CP017019.1"/>
</dbReference>
<reference evidence="3 5" key="1">
    <citation type="submission" date="2016-08" db="EMBL/GenBank/DDBJ databases">
        <title>Moorella thermoacetica DSM 103132.</title>
        <authorList>
            <person name="Jendresen C.B."/>
            <person name="Redl S.M."/>
            <person name="Jensen T.O."/>
            <person name="Nielsen A.T."/>
        </authorList>
    </citation>
    <scope>NUCLEOTIDE SEQUENCE [LARGE SCALE GENOMIC DNA]</scope>
    <source>
        <strain evidence="3 5">DSM 103132</strain>
    </source>
</reference>
<evidence type="ECO:0000313" key="6">
    <source>
        <dbReference type="Proteomes" id="UP000322283"/>
    </source>
</evidence>
<dbReference type="Proteomes" id="UP000094598">
    <property type="component" value="Chromosome"/>
</dbReference>
<dbReference type="Pfam" id="PF02719">
    <property type="entry name" value="Polysacc_synt_2"/>
    <property type="match status" value="1"/>
</dbReference>
<evidence type="ECO:0000313" key="4">
    <source>
        <dbReference type="EMBL" id="TYL09454.1"/>
    </source>
</evidence>
<dbReference type="InterPro" id="IPR051203">
    <property type="entry name" value="Polysaccharide_Synthase-Rel"/>
</dbReference>
<feature type="domain" description="Polysaccharide biosynthesis protein CapD-like" evidence="2">
    <location>
        <begin position="1"/>
        <end position="57"/>
    </location>
</feature>
<dbReference type="InterPro" id="IPR036291">
    <property type="entry name" value="NAD(P)-bd_dom_sf"/>
</dbReference>
<evidence type="ECO:0000256" key="1">
    <source>
        <dbReference type="ARBA" id="ARBA00007430"/>
    </source>
</evidence>
<dbReference type="AlphaFoldDB" id="A0AAC9HG61"/>
<accession>A0AAC9HG61</accession>